<dbReference type="Gene3D" id="3.30.70.670">
    <property type="entry name" value="Formiminotransferase, C-terminal subdomain"/>
    <property type="match status" value="1"/>
</dbReference>
<evidence type="ECO:0000259" key="4">
    <source>
        <dbReference type="SMART" id="SM01222"/>
    </source>
</evidence>
<dbReference type="PANTHER" id="PTHR12234:SF1">
    <property type="entry name" value="FORMIMINOTRANSFERASE N-TERMINAL SUBDOMAIN-CONTAINING PROTEIN"/>
    <property type="match status" value="1"/>
</dbReference>
<dbReference type="InterPro" id="IPR037064">
    <property type="entry name" value="Formiminotransferase_N_sf"/>
</dbReference>
<gene>
    <name evidence="5" type="ORF">FEAC_18680</name>
</gene>
<dbReference type="InterPro" id="IPR037070">
    <property type="entry name" value="Formiminotransferase_C_sf"/>
</dbReference>
<name>A0A0D8FTV9_9ACTN</name>
<reference evidence="5 6" key="1">
    <citation type="submission" date="2015-01" db="EMBL/GenBank/DDBJ databases">
        <title>Draft genome of the acidophilic iron oxidizer Ferrimicrobium acidiphilum strain T23.</title>
        <authorList>
            <person name="Poehlein A."/>
            <person name="Eisen S."/>
            <person name="Schloemann M."/>
            <person name="Johnson B.D."/>
            <person name="Daniel R."/>
            <person name="Muehling M."/>
        </authorList>
    </citation>
    <scope>NUCLEOTIDE SEQUENCE [LARGE SCALE GENOMIC DNA]</scope>
    <source>
        <strain evidence="5 6">T23</strain>
    </source>
</reference>
<dbReference type="SMART" id="SM01222">
    <property type="entry name" value="FTCD_N"/>
    <property type="match status" value="1"/>
</dbReference>
<evidence type="ECO:0000313" key="5">
    <source>
        <dbReference type="EMBL" id="KJE76384.1"/>
    </source>
</evidence>
<dbReference type="Proteomes" id="UP000032336">
    <property type="component" value="Unassembled WGS sequence"/>
</dbReference>
<dbReference type="InterPro" id="IPR012886">
    <property type="entry name" value="Formiminotransferase_N"/>
</dbReference>
<dbReference type="OrthoDB" id="9773217at2"/>
<dbReference type="EC" id="2.1.2.5" evidence="1"/>
<dbReference type="GO" id="GO:0005542">
    <property type="term" value="F:folic acid binding"/>
    <property type="evidence" value="ECO:0007669"/>
    <property type="project" value="InterPro"/>
</dbReference>
<dbReference type="InterPro" id="IPR013802">
    <property type="entry name" value="Formiminotransferase_C"/>
</dbReference>
<proteinExistence type="predicted"/>
<accession>A0A0D8FTV9</accession>
<comment type="caution">
    <text evidence="5">The sequence shown here is derived from an EMBL/GenBank/DDBJ whole genome shotgun (WGS) entry which is preliminary data.</text>
</comment>
<evidence type="ECO:0000256" key="1">
    <source>
        <dbReference type="ARBA" id="ARBA00012252"/>
    </source>
</evidence>
<organism evidence="5 6">
    <name type="scientific">Ferrimicrobium acidiphilum DSM 19497</name>
    <dbReference type="NCBI Taxonomy" id="1121877"/>
    <lineage>
        <taxon>Bacteria</taxon>
        <taxon>Bacillati</taxon>
        <taxon>Actinomycetota</taxon>
        <taxon>Acidimicrobiia</taxon>
        <taxon>Acidimicrobiales</taxon>
        <taxon>Acidimicrobiaceae</taxon>
        <taxon>Ferrimicrobium</taxon>
    </lineage>
</organism>
<dbReference type="SMART" id="SM01221">
    <property type="entry name" value="FTCD"/>
    <property type="match status" value="1"/>
</dbReference>
<dbReference type="GO" id="GO:0030409">
    <property type="term" value="F:glutamate formimidoyltransferase activity"/>
    <property type="evidence" value="ECO:0007669"/>
    <property type="project" value="UniProtKB-EC"/>
</dbReference>
<dbReference type="SUPFAM" id="SSF55116">
    <property type="entry name" value="Formiminotransferase domain of formiminotransferase-cyclodeaminase"/>
    <property type="match status" value="2"/>
</dbReference>
<keyword evidence="6" id="KW-1185">Reference proteome</keyword>
<sequence length="265" mass="28838">MLECVVNVSQGRDRATIDSLIECCGRSLLDVHTDFDYDRSVFTLAGPRVYDDVQLLARRVFELVDFRSYGGVHPALGALDVVPFVPLGATPLEAAVSMRDRLGSWLAVAFDLPVFVYGGETTLPQLRKGAFVSVSPTYGNPQPNPIFGAVCVGARGLLVALNFNLDCSLERAQVVARALRSAHVRTLAFVAGDRVQVSMNLIDPLKVTPLMVVQRVLAIEMIRSIELVGLLPEVVVIGHEAEYEALGVNSEATIEGRLRRQIAHS</sequence>
<dbReference type="Gene3D" id="3.30.990.10">
    <property type="entry name" value="Formiminotransferase, N-terminal subdomain"/>
    <property type="match status" value="1"/>
</dbReference>
<dbReference type="Pfam" id="PF07837">
    <property type="entry name" value="FTCD_N"/>
    <property type="match status" value="1"/>
</dbReference>
<dbReference type="eggNOG" id="COG3643">
    <property type="taxonomic scope" value="Bacteria"/>
</dbReference>
<dbReference type="InterPro" id="IPR022384">
    <property type="entry name" value="FormiminoTrfase_cat_dom_sf"/>
</dbReference>
<dbReference type="RefSeq" id="WP_052566117.1">
    <property type="nucleotide sequence ID" value="NZ_JQKF01000016.1"/>
</dbReference>
<evidence type="ECO:0000313" key="6">
    <source>
        <dbReference type="Proteomes" id="UP000032336"/>
    </source>
</evidence>
<feature type="domain" description="Formiminotransferase N-terminal subdomain" evidence="4">
    <location>
        <begin position="1"/>
        <end position="156"/>
    </location>
</feature>
<dbReference type="PANTHER" id="PTHR12234">
    <property type="entry name" value="FORMIMINOTRANSFERASE-CYCLODEAMINASE"/>
    <property type="match status" value="1"/>
</dbReference>
<protein>
    <recommendedName>
        <fullName evidence="1">glutamate formimidoyltransferase</fullName>
        <ecNumber evidence="1">2.1.2.5</ecNumber>
    </recommendedName>
</protein>
<feature type="domain" description="Formiminotransferase C-terminal subdomain" evidence="3">
    <location>
        <begin position="157"/>
        <end position="257"/>
    </location>
</feature>
<keyword evidence="2" id="KW-0808">Transferase</keyword>
<dbReference type="AlphaFoldDB" id="A0A0D8FTV9"/>
<dbReference type="GeneID" id="78373005"/>
<evidence type="ECO:0000256" key="2">
    <source>
        <dbReference type="ARBA" id="ARBA00022679"/>
    </source>
</evidence>
<dbReference type="InterPro" id="IPR051623">
    <property type="entry name" value="FTCD"/>
</dbReference>
<dbReference type="STRING" id="1121877.FEAC_18680"/>
<dbReference type="EMBL" id="JXUW01000017">
    <property type="protein sequence ID" value="KJE76384.1"/>
    <property type="molecule type" value="Genomic_DNA"/>
</dbReference>
<evidence type="ECO:0000259" key="3">
    <source>
        <dbReference type="SMART" id="SM01221"/>
    </source>
</evidence>